<dbReference type="PANTHER" id="PTHR30093">
    <property type="entry name" value="GENERAL SECRETION PATHWAY PROTEIN G"/>
    <property type="match status" value="1"/>
</dbReference>
<feature type="region of interest" description="Disordered" evidence="1">
    <location>
        <begin position="144"/>
        <end position="163"/>
    </location>
</feature>
<dbReference type="SUPFAM" id="SSF54523">
    <property type="entry name" value="Pili subunits"/>
    <property type="match status" value="1"/>
</dbReference>
<evidence type="ECO:0000256" key="2">
    <source>
        <dbReference type="SAM" id="Phobius"/>
    </source>
</evidence>
<evidence type="ECO:0000313" key="4">
    <source>
        <dbReference type="Proteomes" id="UP000177247"/>
    </source>
</evidence>
<dbReference type="Pfam" id="PF07963">
    <property type="entry name" value="N_methyl"/>
    <property type="match status" value="1"/>
</dbReference>
<proteinExistence type="predicted"/>
<name>A0A1G2FML0_9BACT</name>
<reference evidence="3 4" key="1">
    <citation type="journal article" date="2016" name="Nat. Commun.">
        <title>Thousands of microbial genomes shed light on interconnected biogeochemical processes in an aquifer system.</title>
        <authorList>
            <person name="Anantharaman K."/>
            <person name="Brown C.T."/>
            <person name="Hug L.A."/>
            <person name="Sharon I."/>
            <person name="Castelle C.J."/>
            <person name="Probst A.J."/>
            <person name="Thomas B.C."/>
            <person name="Singh A."/>
            <person name="Wilkins M.J."/>
            <person name="Karaoz U."/>
            <person name="Brodie E.L."/>
            <person name="Williams K.H."/>
            <person name="Hubbard S.S."/>
            <person name="Banfield J.F."/>
        </authorList>
    </citation>
    <scope>NUCLEOTIDE SEQUENCE [LARGE SCALE GENOMIC DNA]</scope>
</reference>
<sequence>MHLRYHKGFTLIELLVVIAIIGLLSTIVLVGLQGVRKKARDAKRLHDMRQIVIALQSYYNIYERYPSISADVCCDGWDQGPCGVDPFIGSLVTEDLIQTPTDPSGGSGTGCYGYNYYRYGAGGYGCNASRGAYFVLGVRDMESSGRPHPSSPGWSCPSRNWQN</sequence>
<dbReference type="Proteomes" id="UP000177247">
    <property type="component" value="Unassembled WGS sequence"/>
</dbReference>
<dbReference type="Gene3D" id="3.30.700.10">
    <property type="entry name" value="Glycoprotein, Type 4 Pilin"/>
    <property type="match status" value="1"/>
</dbReference>
<keyword evidence="2" id="KW-0812">Transmembrane</keyword>
<evidence type="ECO:0000313" key="3">
    <source>
        <dbReference type="EMBL" id="OGZ38751.1"/>
    </source>
</evidence>
<dbReference type="InterPro" id="IPR045584">
    <property type="entry name" value="Pilin-like"/>
</dbReference>
<evidence type="ECO:0000256" key="1">
    <source>
        <dbReference type="SAM" id="MobiDB-lite"/>
    </source>
</evidence>
<dbReference type="NCBIfam" id="TIGR02532">
    <property type="entry name" value="IV_pilin_GFxxxE"/>
    <property type="match status" value="1"/>
</dbReference>
<accession>A0A1G2FML0</accession>
<gene>
    <name evidence="3" type="ORF">A3E90_03380</name>
</gene>
<comment type="caution">
    <text evidence="3">The sequence shown here is derived from an EMBL/GenBank/DDBJ whole genome shotgun (WGS) entry which is preliminary data.</text>
</comment>
<dbReference type="EMBL" id="MHNC01000018">
    <property type="protein sequence ID" value="OGZ38751.1"/>
    <property type="molecule type" value="Genomic_DNA"/>
</dbReference>
<organism evidence="3 4">
    <name type="scientific">Candidatus Portnoybacteria bacterium RIFCSPHIGHO2_12_FULL_40_11</name>
    <dbReference type="NCBI Taxonomy" id="1801998"/>
    <lineage>
        <taxon>Bacteria</taxon>
        <taxon>Candidatus Portnoyibacteriota</taxon>
    </lineage>
</organism>
<dbReference type="PROSITE" id="PS00409">
    <property type="entry name" value="PROKAR_NTER_METHYL"/>
    <property type="match status" value="1"/>
</dbReference>
<evidence type="ECO:0008006" key="5">
    <source>
        <dbReference type="Google" id="ProtNLM"/>
    </source>
</evidence>
<dbReference type="InterPro" id="IPR012902">
    <property type="entry name" value="N_methyl_site"/>
</dbReference>
<protein>
    <recommendedName>
        <fullName evidence="5">Type II secretion system protein GspG C-terminal domain-containing protein</fullName>
    </recommendedName>
</protein>
<dbReference type="AlphaFoldDB" id="A0A1G2FML0"/>
<keyword evidence="2" id="KW-1133">Transmembrane helix</keyword>
<keyword evidence="2" id="KW-0472">Membrane</keyword>
<feature type="transmembrane region" description="Helical" evidence="2">
    <location>
        <begin position="12"/>
        <end position="35"/>
    </location>
</feature>